<dbReference type="InterPro" id="IPR011990">
    <property type="entry name" value="TPR-like_helical_dom_sf"/>
</dbReference>
<dbReference type="EMBL" id="JAHRHY010000020">
    <property type="protein sequence ID" value="KAG9062194.1"/>
    <property type="molecule type" value="Genomic_DNA"/>
</dbReference>
<feature type="region of interest" description="Disordered" evidence="1">
    <location>
        <begin position="103"/>
        <end position="161"/>
    </location>
</feature>
<dbReference type="InterPro" id="IPR006597">
    <property type="entry name" value="Sel1-like"/>
</dbReference>
<proteinExistence type="predicted"/>
<feature type="compositionally biased region" description="Polar residues" evidence="1">
    <location>
        <begin position="131"/>
        <end position="142"/>
    </location>
</feature>
<sequence>MAPQEPVQGFRSVHKSQPPASTTAVNPSKVLYIDRHDDPDSQKSFVFWEDIQQGFEDALYIRHKAKMVSFLRGKDCRILEPRRIAAVPSVVLDFIVGGKVASSEAATPQPMSKSAYDEKEEEKKASKESQDTTPMTSTTPSIASKIAESASPGDESTMEEKSIKADNNAIDAHILKQMMMRALKGDVEAMFDVGTRWKNGVGVEPDLRRAMEWYHRAAVKGHALAQYTIGLNYSKGHNFYTIFDRIFYNEQHVDNNYNTFDQGTERGFGKKKEGKREGGGVVDDAIALEWFLKAANQGMAEAQFKAAALIFHKDNLGNINNTSPNTIQLSYLLMLAADQGHAVAQACVGRYCEIEYPKHDQGRAFDWYIKAAKQGHKVAQYKIGVFYETGHNAKLDESEAVRWYRKSAEQGYKEAQYKIGVFYQTGYGVGVNESKAVEWYRKSAEQGFKKAQNSLAKCYDDGRGVLRDITKAKVWYRKAADQKSEEAKSRLQELMALEP</sequence>
<organism evidence="2 3">
    <name type="scientific">Linnemannia hyalina</name>
    <dbReference type="NCBI Taxonomy" id="64524"/>
    <lineage>
        <taxon>Eukaryota</taxon>
        <taxon>Fungi</taxon>
        <taxon>Fungi incertae sedis</taxon>
        <taxon>Mucoromycota</taxon>
        <taxon>Mortierellomycotina</taxon>
        <taxon>Mortierellomycetes</taxon>
        <taxon>Mortierellales</taxon>
        <taxon>Mortierellaceae</taxon>
        <taxon>Linnemannia</taxon>
    </lineage>
</organism>
<dbReference type="OrthoDB" id="2425131at2759"/>
<feature type="compositionally biased region" description="Basic and acidic residues" evidence="1">
    <location>
        <begin position="115"/>
        <end position="130"/>
    </location>
</feature>
<name>A0A9P7XKD6_9FUNG</name>
<dbReference type="Gene3D" id="1.25.40.10">
    <property type="entry name" value="Tetratricopeptide repeat domain"/>
    <property type="match status" value="2"/>
</dbReference>
<dbReference type="PANTHER" id="PTHR45011">
    <property type="entry name" value="DAP3-BINDING CELL DEATH ENHANCER 1"/>
    <property type="match status" value="1"/>
</dbReference>
<dbReference type="Proteomes" id="UP000707451">
    <property type="component" value="Unassembled WGS sequence"/>
</dbReference>
<accession>A0A9P7XKD6</accession>
<gene>
    <name evidence="2" type="ORF">KI688_006526</name>
</gene>
<dbReference type="Pfam" id="PF08238">
    <property type="entry name" value="Sel1"/>
    <property type="match status" value="6"/>
</dbReference>
<evidence type="ECO:0008006" key="4">
    <source>
        <dbReference type="Google" id="ProtNLM"/>
    </source>
</evidence>
<dbReference type="AlphaFoldDB" id="A0A9P7XKD6"/>
<comment type="caution">
    <text evidence="2">The sequence shown here is derived from an EMBL/GenBank/DDBJ whole genome shotgun (WGS) entry which is preliminary data.</text>
</comment>
<keyword evidence="3" id="KW-1185">Reference proteome</keyword>
<dbReference type="SUPFAM" id="SSF81901">
    <property type="entry name" value="HCP-like"/>
    <property type="match status" value="2"/>
</dbReference>
<evidence type="ECO:0000256" key="1">
    <source>
        <dbReference type="SAM" id="MobiDB-lite"/>
    </source>
</evidence>
<dbReference type="SMART" id="SM00671">
    <property type="entry name" value="SEL1"/>
    <property type="match status" value="6"/>
</dbReference>
<reference evidence="2" key="1">
    <citation type="submission" date="2021-06" db="EMBL/GenBank/DDBJ databases">
        <title>Genome Sequence of Mortierella hyaline Strain SCG-10, a Cold-Adapted, Nitrate-Reducing Fungus Isolated from Soil in Minnesota, USA.</title>
        <authorList>
            <person name="Aldossari N."/>
        </authorList>
    </citation>
    <scope>NUCLEOTIDE SEQUENCE</scope>
    <source>
        <strain evidence="2">SCG-10</strain>
    </source>
</reference>
<feature type="region of interest" description="Disordered" evidence="1">
    <location>
        <begin position="1"/>
        <end position="25"/>
    </location>
</feature>
<dbReference type="InterPro" id="IPR052748">
    <property type="entry name" value="ISR_Activator"/>
</dbReference>
<protein>
    <recommendedName>
        <fullName evidence="4">HCP-like protein</fullName>
    </recommendedName>
</protein>
<evidence type="ECO:0000313" key="3">
    <source>
        <dbReference type="Proteomes" id="UP000707451"/>
    </source>
</evidence>
<dbReference type="PANTHER" id="PTHR45011:SF1">
    <property type="entry name" value="DAP3-BINDING CELL DEATH ENHANCER 1"/>
    <property type="match status" value="1"/>
</dbReference>
<evidence type="ECO:0000313" key="2">
    <source>
        <dbReference type="EMBL" id="KAG9062194.1"/>
    </source>
</evidence>